<dbReference type="PROSITE" id="PS50975">
    <property type="entry name" value="ATP_GRASP"/>
    <property type="match status" value="1"/>
</dbReference>
<evidence type="ECO:0000313" key="23">
    <source>
        <dbReference type="EMBL" id="KGA32290.1"/>
    </source>
</evidence>
<comment type="cofactor">
    <cofactor evidence="1">
        <name>Mn(2+)</name>
        <dbReference type="ChEBI" id="CHEBI:29035"/>
    </cofactor>
</comment>
<dbReference type="Proteomes" id="UP000029435">
    <property type="component" value="Unassembled WGS sequence"/>
</dbReference>
<evidence type="ECO:0000256" key="2">
    <source>
        <dbReference type="ARBA" id="ARBA00003921"/>
    </source>
</evidence>
<evidence type="ECO:0000313" key="25">
    <source>
        <dbReference type="EMBL" id="QPK24840.1"/>
    </source>
</evidence>
<keyword evidence="7 18" id="KW-0436">Ligase</keyword>
<feature type="binding site" evidence="20">
    <location>
        <position position="272"/>
    </location>
    <ligand>
        <name>Mg(2+)</name>
        <dbReference type="ChEBI" id="CHEBI:18420"/>
        <label>2</label>
    </ligand>
</feature>
<dbReference type="OrthoDB" id="9813261at2"/>
<dbReference type="Proteomes" id="UP000269351">
    <property type="component" value="Chromosome"/>
</dbReference>
<dbReference type="EC" id="6.3.2.4" evidence="18"/>
<dbReference type="NCBIfam" id="NF002378">
    <property type="entry name" value="PRK01372.1"/>
    <property type="match status" value="1"/>
</dbReference>
<dbReference type="GO" id="GO:0046872">
    <property type="term" value="F:metal ion binding"/>
    <property type="evidence" value="ECO:0007669"/>
    <property type="project" value="UniProtKB-KW"/>
</dbReference>
<feature type="domain" description="ATP-grasp" evidence="22">
    <location>
        <begin position="101"/>
        <end position="303"/>
    </location>
</feature>
<evidence type="ECO:0000256" key="6">
    <source>
        <dbReference type="ARBA" id="ARBA00022490"/>
    </source>
</evidence>
<dbReference type="InterPro" id="IPR011761">
    <property type="entry name" value="ATP-grasp"/>
</dbReference>
<evidence type="ECO:0000256" key="1">
    <source>
        <dbReference type="ARBA" id="ARBA00001936"/>
    </source>
</evidence>
<evidence type="ECO:0000256" key="12">
    <source>
        <dbReference type="ARBA" id="ARBA00022960"/>
    </source>
</evidence>
<feature type="active site" evidence="19">
    <location>
        <position position="15"/>
    </location>
</feature>
<dbReference type="EMBL" id="CP065031">
    <property type="protein sequence ID" value="QPK24840.1"/>
    <property type="molecule type" value="Genomic_DNA"/>
</dbReference>
<reference evidence="24 28" key="2">
    <citation type="submission" date="2020-07" db="EMBL/GenBank/DDBJ databases">
        <title>A pangenomic view of the genus Pectobacterium provides insights into genome organization, phylogeny, and virulence.</title>
        <authorList>
            <person name="Jonkheer E."/>
            <person name="Brankovics B."/>
            <person name="Houwers I."/>
            <person name="Van Der Wolf J."/>
            <person name="Bonants P."/>
            <person name="Vreeburg R."/>
            <person name="Bollema R."/>
            <person name="De Haan J."/>
            <person name="Berke L."/>
            <person name="De Ridder D."/>
            <person name="Smit S."/>
            <person name="Van Der Lee T.A.J."/>
        </authorList>
    </citation>
    <scope>NUCLEOTIDE SEQUENCE [LARGE SCALE GENOMIC DNA]</scope>
    <source>
        <strain evidence="24 28">NAK:384</strain>
    </source>
</reference>
<reference evidence="25 27" key="3">
    <citation type="submission" date="2020-11" db="EMBL/GenBank/DDBJ databases">
        <title>Complete genome sequence of Pectobacterium brasiliense strain F126.</title>
        <authorList>
            <person name="Miroshnikov K."/>
            <person name="Vo T.N.H."/>
            <person name="Khodykina M.V."/>
            <person name="Kabanova A.P."/>
            <person name="Shneider M."/>
            <person name="Korzhenkov A."/>
            <person name="Toschakov S.V."/>
            <person name="Miroshnikov K.A."/>
            <person name="Ignatov A.N."/>
            <person name="Mikhailova Y.V."/>
            <person name="Shelenkov A."/>
            <person name="Yanushevich Y.G."/>
            <person name="Evseev P.V."/>
        </authorList>
    </citation>
    <scope>NUCLEOTIDE SEQUENCE [LARGE SCALE GENOMIC DNA]</scope>
    <source>
        <strain evidence="25 27">F126</strain>
    </source>
</reference>
<accession>A0A086EGP7</accession>
<organism evidence="23 26">
    <name type="scientific">Pectobacterium brasiliense</name>
    <dbReference type="NCBI Taxonomy" id="180957"/>
    <lineage>
        <taxon>Bacteria</taxon>
        <taxon>Pseudomonadati</taxon>
        <taxon>Pseudomonadota</taxon>
        <taxon>Gammaproteobacteria</taxon>
        <taxon>Enterobacterales</taxon>
        <taxon>Pectobacteriaceae</taxon>
        <taxon>Pectobacterium</taxon>
    </lineage>
</organism>
<evidence type="ECO:0000256" key="8">
    <source>
        <dbReference type="ARBA" id="ARBA00022723"/>
    </source>
</evidence>
<comment type="catalytic activity">
    <reaction evidence="16 18">
        <text>2 D-alanine + ATP = D-alanyl-D-alanine + ADP + phosphate + H(+)</text>
        <dbReference type="Rhea" id="RHEA:11224"/>
        <dbReference type="ChEBI" id="CHEBI:15378"/>
        <dbReference type="ChEBI" id="CHEBI:30616"/>
        <dbReference type="ChEBI" id="CHEBI:43474"/>
        <dbReference type="ChEBI" id="CHEBI:57416"/>
        <dbReference type="ChEBI" id="CHEBI:57822"/>
        <dbReference type="ChEBI" id="CHEBI:456216"/>
        <dbReference type="EC" id="6.3.2.4"/>
    </reaction>
</comment>
<keyword evidence="15 18" id="KW-0961">Cell wall biogenesis/degradation</keyword>
<keyword evidence="13 18" id="KW-0573">Peptidoglycan synthesis</keyword>
<dbReference type="Pfam" id="PF01820">
    <property type="entry name" value="Dala_Dala_lig_N"/>
    <property type="match status" value="1"/>
</dbReference>
<dbReference type="GO" id="GO:0009252">
    <property type="term" value="P:peptidoglycan biosynthetic process"/>
    <property type="evidence" value="ECO:0007669"/>
    <property type="project" value="UniProtKB-UniRule"/>
</dbReference>
<evidence type="ECO:0000256" key="4">
    <source>
        <dbReference type="ARBA" id="ARBA00004752"/>
    </source>
</evidence>
<dbReference type="InterPro" id="IPR005905">
    <property type="entry name" value="D_ala_D_ala"/>
</dbReference>
<evidence type="ECO:0000313" key="28">
    <source>
        <dbReference type="Proteomes" id="UP000762586"/>
    </source>
</evidence>
<keyword evidence="14 20" id="KW-0464">Manganese</keyword>
<dbReference type="FunFam" id="3.30.470.20:FF:000008">
    <property type="entry name" value="D-alanine--D-alanine ligase"/>
    <property type="match status" value="1"/>
</dbReference>
<evidence type="ECO:0000256" key="11">
    <source>
        <dbReference type="ARBA" id="ARBA00022842"/>
    </source>
</evidence>
<feature type="active site" evidence="19">
    <location>
        <position position="281"/>
    </location>
</feature>
<comment type="function">
    <text evidence="2 18">Cell wall formation.</text>
</comment>
<dbReference type="STRING" id="180957.B5S52_03545"/>
<evidence type="ECO:0000256" key="5">
    <source>
        <dbReference type="ARBA" id="ARBA00010871"/>
    </source>
</evidence>
<dbReference type="KEGG" id="pbra:B5S52_03545"/>
<dbReference type="PANTHER" id="PTHR23132">
    <property type="entry name" value="D-ALANINE--D-ALANINE LIGASE"/>
    <property type="match status" value="1"/>
</dbReference>
<feature type="binding site" evidence="20">
    <location>
        <position position="270"/>
    </location>
    <ligand>
        <name>Mg(2+)</name>
        <dbReference type="ChEBI" id="CHEBI:18420"/>
        <label>1</label>
    </ligand>
</feature>
<dbReference type="FunFam" id="3.40.50.20:FF:000013">
    <property type="entry name" value="D-alanine--D-alanine ligase"/>
    <property type="match status" value="1"/>
</dbReference>
<dbReference type="GO" id="GO:0008360">
    <property type="term" value="P:regulation of cell shape"/>
    <property type="evidence" value="ECO:0007669"/>
    <property type="project" value="UniProtKB-KW"/>
</dbReference>
<name>A0A086EGP7_9GAMM</name>
<dbReference type="SUPFAM" id="SSF56059">
    <property type="entry name" value="Glutathione synthetase ATP-binding domain-like"/>
    <property type="match status" value="1"/>
</dbReference>
<dbReference type="PROSITE" id="PS00843">
    <property type="entry name" value="DALA_DALA_LIGASE_1"/>
    <property type="match status" value="1"/>
</dbReference>
<keyword evidence="8 20" id="KW-0479">Metal-binding</keyword>
<sequence>MTEKVAVLLGGTSAEREVSLLSGQAVLAGLKEAGINAHAVDTRDVSVTTLKEEGFTKIFIALHGRGGEDGTLQGVLEFLGLPYTGSGVMASALTMDKLRTKQVWQAVGLPVSPYVALDRRQYSETAANALLAKFTHLGLPLIVKPSREGSSVGMSKVNTLSELPAALEEAFRHDDDILIEKWLSGPEYTVAILGDDVLPSIRIQPAGTFYDYEAKYLSDDTQYFCPSGLPDDQEQALAGLAMAAYRAVGCSGWGRVDFMLDSDGAFYLLEVNTSPGMTSHSLVPMAARQRGLTFSQLVVKILELAG</sequence>
<evidence type="ECO:0000256" key="7">
    <source>
        <dbReference type="ARBA" id="ARBA00022598"/>
    </source>
</evidence>
<protein>
    <recommendedName>
        <fullName evidence="18">D-alanine--D-alanine ligase</fullName>
        <ecNumber evidence="18">6.3.2.4</ecNumber>
    </recommendedName>
    <alternativeName>
        <fullName evidence="18">D-Ala-D-Ala ligase</fullName>
    </alternativeName>
    <alternativeName>
        <fullName evidence="18">D-alanylalanine synthetase</fullName>
    </alternativeName>
</protein>
<dbReference type="Gene3D" id="3.30.470.20">
    <property type="entry name" value="ATP-grasp fold, B domain"/>
    <property type="match status" value="1"/>
</dbReference>
<dbReference type="GO" id="GO:0005829">
    <property type="term" value="C:cytosol"/>
    <property type="evidence" value="ECO:0007669"/>
    <property type="project" value="UniProtKB-ARBA"/>
</dbReference>
<dbReference type="EMBL" id="JACGET010000027">
    <property type="protein sequence ID" value="MBN3108228.1"/>
    <property type="molecule type" value="Genomic_DNA"/>
</dbReference>
<evidence type="ECO:0000256" key="21">
    <source>
        <dbReference type="PROSITE-ProRule" id="PRU00409"/>
    </source>
</evidence>
<feature type="binding site" evidence="20">
    <location>
        <position position="257"/>
    </location>
    <ligand>
        <name>Mg(2+)</name>
        <dbReference type="ChEBI" id="CHEBI:18420"/>
        <label>1</label>
    </ligand>
</feature>
<dbReference type="Pfam" id="PF07478">
    <property type="entry name" value="Dala_Dala_lig_C"/>
    <property type="match status" value="1"/>
</dbReference>
<evidence type="ECO:0000256" key="13">
    <source>
        <dbReference type="ARBA" id="ARBA00022984"/>
    </source>
</evidence>
<evidence type="ECO:0000256" key="3">
    <source>
        <dbReference type="ARBA" id="ARBA00004496"/>
    </source>
</evidence>
<keyword evidence="28" id="KW-1185">Reference proteome</keyword>
<feature type="active site" evidence="19">
    <location>
        <position position="150"/>
    </location>
</feature>
<dbReference type="InterPro" id="IPR011095">
    <property type="entry name" value="Dala_Dala_lig_C"/>
</dbReference>
<dbReference type="FunFam" id="3.30.1490.20:FF:000007">
    <property type="entry name" value="D-alanine--D-alanine ligase"/>
    <property type="match status" value="1"/>
</dbReference>
<evidence type="ECO:0000256" key="17">
    <source>
        <dbReference type="ARBA" id="ARBA00060592"/>
    </source>
</evidence>
<feature type="binding site" evidence="20">
    <location>
        <position position="270"/>
    </location>
    <ligand>
        <name>Mg(2+)</name>
        <dbReference type="ChEBI" id="CHEBI:18420"/>
        <label>2</label>
    </ligand>
</feature>
<evidence type="ECO:0000256" key="10">
    <source>
        <dbReference type="ARBA" id="ARBA00022840"/>
    </source>
</evidence>
<evidence type="ECO:0000256" key="14">
    <source>
        <dbReference type="ARBA" id="ARBA00023211"/>
    </source>
</evidence>
<comment type="pathway">
    <text evidence="4 18">Cell wall biogenesis; peptidoglycan biosynthesis.</text>
</comment>
<reference evidence="23 26" key="1">
    <citation type="submission" date="2014-08" db="EMBL/GenBank/DDBJ databases">
        <title>Genome sequences of NCPPB Pectobacterium isolates.</title>
        <authorList>
            <person name="Glover R.H."/>
            <person name="Sapp M."/>
            <person name="Elphinstone J."/>
        </authorList>
    </citation>
    <scope>NUCLEOTIDE SEQUENCE [LARGE SCALE GENOMIC DNA]</scope>
    <source>
        <strain evidence="23 26">LMG 21372</strain>
    </source>
</reference>
<evidence type="ECO:0000256" key="20">
    <source>
        <dbReference type="PIRSR" id="PIRSR039102-3"/>
    </source>
</evidence>
<keyword evidence="10 21" id="KW-0067">ATP-binding</keyword>
<keyword evidence="6 18" id="KW-0963">Cytoplasm</keyword>
<comment type="subcellular location">
    <subcellularLocation>
        <location evidence="3 18">Cytoplasm</location>
    </subcellularLocation>
</comment>
<keyword evidence="12 18" id="KW-0133">Cell shape</keyword>
<evidence type="ECO:0000313" key="27">
    <source>
        <dbReference type="Proteomes" id="UP000269351"/>
    </source>
</evidence>
<evidence type="ECO:0000256" key="16">
    <source>
        <dbReference type="ARBA" id="ARBA00047614"/>
    </source>
</evidence>
<evidence type="ECO:0000313" key="26">
    <source>
        <dbReference type="Proteomes" id="UP000029435"/>
    </source>
</evidence>
<dbReference type="PANTHER" id="PTHR23132:SF23">
    <property type="entry name" value="D-ALANINE--D-ALANINE LIGASE B"/>
    <property type="match status" value="1"/>
</dbReference>
<dbReference type="PROSITE" id="PS00844">
    <property type="entry name" value="DALA_DALA_LIGASE_2"/>
    <property type="match status" value="1"/>
</dbReference>
<evidence type="ECO:0000256" key="9">
    <source>
        <dbReference type="ARBA" id="ARBA00022741"/>
    </source>
</evidence>
<dbReference type="RefSeq" id="WP_014916648.1">
    <property type="nucleotide sequence ID" value="NZ_BSWF01000005.1"/>
</dbReference>
<evidence type="ECO:0000313" key="24">
    <source>
        <dbReference type="EMBL" id="MBN3108228.1"/>
    </source>
</evidence>
<comment type="similarity">
    <text evidence="5 18">Belongs to the D-alanine--D-alanine ligase family.</text>
</comment>
<dbReference type="Gene3D" id="3.40.50.20">
    <property type="match status" value="1"/>
</dbReference>
<dbReference type="GO" id="GO:0071555">
    <property type="term" value="P:cell wall organization"/>
    <property type="evidence" value="ECO:0007669"/>
    <property type="project" value="UniProtKB-KW"/>
</dbReference>
<evidence type="ECO:0000259" key="22">
    <source>
        <dbReference type="PROSITE" id="PS50975"/>
    </source>
</evidence>
<evidence type="ECO:0000256" key="15">
    <source>
        <dbReference type="ARBA" id="ARBA00023316"/>
    </source>
</evidence>
<dbReference type="Proteomes" id="UP000762586">
    <property type="component" value="Unassembled WGS sequence"/>
</dbReference>
<dbReference type="GO" id="GO:0008716">
    <property type="term" value="F:D-alanine-D-alanine ligase activity"/>
    <property type="evidence" value="ECO:0007669"/>
    <property type="project" value="UniProtKB-UniRule"/>
</dbReference>
<dbReference type="InterPro" id="IPR016185">
    <property type="entry name" value="PreATP-grasp_dom_sf"/>
</dbReference>
<dbReference type="UniPathway" id="UPA00219"/>
<dbReference type="InterPro" id="IPR011127">
    <property type="entry name" value="Dala_Dala_lig_N"/>
</dbReference>
<dbReference type="PATRIC" id="fig|180957.22.peg.1547"/>
<dbReference type="AlphaFoldDB" id="A0A086EGP7"/>
<evidence type="ECO:0000256" key="19">
    <source>
        <dbReference type="PIRSR" id="PIRSR039102-1"/>
    </source>
</evidence>
<comment type="cofactor">
    <cofactor evidence="20">
        <name>Mg(2+)</name>
        <dbReference type="ChEBI" id="CHEBI:18420"/>
    </cofactor>
    <cofactor evidence="20">
        <name>Mn(2+)</name>
        <dbReference type="ChEBI" id="CHEBI:29035"/>
    </cofactor>
    <text evidence="20">Binds 2 magnesium or manganese ions per subunit.</text>
</comment>
<dbReference type="InterPro" id="IPR013815">
    <property type="entry name" value="ATP_grasp_subdomain_1"/>
</dbReference>
<dbReference type="Gene3D" id="3.30.1490.20">
    <property type="entry name" value="ATP-grasp fold, A domain"/>
    <property type="match status" value="1"/>
</dbReference>
<keyword evidence="11 20" id="KW-0460">Magnesium</keyword>
<dbReference type="EMBL" id="JQOD01000006">
    <property type="protein sequence ID" value="KGA32290.1"/>
    <property type="molecule type" value="Genomic_DNA"/>
</dbReference>
<dbReference type="HAMAP" id="MF_00047">
    <property type="entry name" value="Dala_Dala_lig"/>
    <property type="match status" value="1"/>
</dbReference>
<dbReference type="GO" id="GO:0005524">
    <property type="term" value="F:ATP binding"/>
    <property type="evidence" value="ECO:0007669"/>
    <property type="project" value="UniProtKB-UniRule"/>
</dbReference>
<comment type="pathway">
    <text evidence="17">Glycan biosynthesis.</text>
</comment>
<proteinExistence type="inferred from homology"/>
<evidence type="ECO:0000256" key="18">
    <source>
        <dbReference type="HAMAP-Rule" id="MF_00047"/>
    </source>
</evidence>
<gene>
    <name evidence="18 23" type="primary">ddl</name>
    <name evidence="25" type="ORF">F126LOC_003130</name>
    <name evidence="24" type="ORF">H4F48_19405</name>
    <name evidence="23" type="ORF">KU74_18565</name>
</gene>
<dbReference type="InterPro" id="IPR000291">
    <property type="entry name" value="D-Ala_lig_Van_CS"/>
</dbReference>
<keyword evidence="9 21" id="KW-0547">Nucleotide-binding</keyword>
<dbReference type="NCBIfam" id="TIGR01205">
    <property type="entry name" value="D_ala_D_alaTIGR"/>
    <property type="match status" value="1"/>
</dbReference>
<dbReference type="PIRSF" id="PIRSF039102">
    <property type="entry name" value="Ddl/VanB"/>
    <property type="match status" value="1"/>
</dbReference>
<dbReference type="SUPFAM" id="SSF52440">
    <property type="entry name" value="PreATP-grasp domain"/>
    <property type="match status" value="1"/>
</dbReference>